<name>A0A7Z2NUP7_9SPHN</name>
<evidence type="ECO:0000256" key="1">
    <source>
        <dbReference type="ARBA" id="ARBA00006484"/>
    </source>
</evidence>
<protein>
    <submittedName>
        <fullName evidence="4">SDR family oxidoreductase</fullName>
    </submittedName>
</protein>
<dbReference type="NCBIfam" id="NF006123">
    <property type="entry name" value="PRK08267.1"/>
    <property type="match status" value="1"/>
</dbReference>
<comment type="similarity">
    <text evidence="1 3">Belongs to the short-chain dehydrogenases/reductases (SDR) family.</text>
</comment>
<gene>
    <name evidence="4" type="ORF">GVO57_03925</name>
</gene>
<dbReference type="GO" id="GO:0016491">
    <property type="term" value="F:oxidoreductase activity"/>
    <property type="evidence" value="ECO:0007669"/>
    <property type="project" value="UniProtKB-KW"/>
</dbReference>
<dbReference type="Gene3D" id="3.40.50.720">
    <property type="entry name" value="NAD(P)-binding Rossmann-like Domain"/>
    <property type="match status" value="1"/>
</dbReference>
<accession>A0A7Z2NUP7</accession>
<reference evidence="4 5" key="1">
    <citation type="submission" date="2020-01" db="EMBL/GenBank/DDBJ databases">
        <title>Sphingomonas sp. C33 whole genome sequece.</title>
        <authorList>
            <person name="Park C."/>
        </authorList>
    </citation>
    <scope>NUCLEOTIDE SEQUENCE [LARGE SCALE GENOMIC DNA]</scope>
    <source>
        <strain evidence="4 5">C33</strain>
    </source>
</reference>
<keyword evidence="5" id="KW-1185">Reference proteome</keyword>
<sequence>MQRAIFITGGGSGIGRATAALFAARGWRVGLGDVNAAGMAETIALAGGAAMSAHPLDVRDRDQWRAALEAFVALSGGRLDLLFNNAGVGNGGPFELMSDADRDLVVDVNLRGVIYGAEAGLPHLKATPGACLINTCSAAGLFAAPRMSVYAATKFAVRGLTDALDAEWGAAHGIRVRTVMPSFIDTPLLDAVAAGSNRSGRETVRAMGLEFTPVERVAEAVWAAATGKRRHVVVGRTAKRLAFLTRFAPFLLPR</sequence>
<proteinExistence type="inferred from homology"/>
<dbReference type="AlphaFoldDB" id="A0A7Z2NUP7"/>
<dbReference type="Proteomes" id="UP000464468">
    <property type="component" value="Chromosome"/>
</dbReference>
<dbReference type="PRINTS" id="PR00080">
    <property type="entry name" value="SDRFAMILY"/>
</dbReference>
<dbReference type="EMBL" id="CP047895">
    <property type="protein sequence ID" value="QHL90140.1"/>
    <property type="molecule type" value="Genomic_DNA"/>
</dbReference>
<dbReference type="InterPro" id="IPR002347">
    <property type="entry name" value="SDR_fam"/>
</dbReference>
<dbReference type="PANTHER" id="PTHR43391">
    <property type="entry name" value="RETINOL DEHYDROGENASE-RELATED"/>
    <property type="match status" value="1"/>
</dbReference>
<dbReference type="PRINTS" id="PR00081">
    <property type="entry name" value="GDHRDH"/>
</dbReference>
<dbReference type="SUPFAM" id="SSF51735">
    <property type="entry name" value="NAD(P)-binding Rossmann-fold domains"/>
    <property type="match status" value="1"/>
</dbReference>
<keyword evidence="2" id="KW-0560">Oxidoreductase</keyword>
<evidence type="ECO:0000313" key="5">
    <source>
        <dbReference type="Proteomes" id="UP000464468"/>
    </source>
</evidence>
<dbReference type="KEGG" id="schy:GVO57_03925"/>
<evidence type="ECO:0000256" key="2">
    <source>
        <dbReference type="ARBA" id="ARBA00023002"/>
    </source>
</evidence>
<dbReference type="RefSeq" id="WP_160592036.1">
    <property type="nucleotide sequence ID" value="NZ_CP047895.1"/>
</dbReference>
<dbReference type="Pfam" id="PF00106">
    <property type="entry name" value="adh_short"/>
    <property type="match status" value="1"/>
</dbReference>
<evidence type="ECO:0000256" key="3">
    <source>
        <dbReference type="RuleBase" id="RU000363"/>
    </source>
</evidence>
<dbReference type="InterPro" id="IPR036291">
    <property type="entry name" value="NAD(P)-bd_dom_sf"/>
</dbReference>
<organism evidence="4 5">
    <name type="scientific">Sphingomonas changnyeongensis</name>
    <dbReference type="NCBI Taxonomy" id="2698679"/>
    <lineage>
        <taxon>Bacteria</taxon>
        <taxon>Pseudomonadati</taxon>
        <taxon>Pseudomonadota</taxon>
        <taxon>Alphaproteobacteria</taxon>
        <taxon>Sphingomonadales</taxon>
        <taxon>Sphingomonadaceae</taxon>
        <taxon>Sphingomonas</taxon>
    </lineage>
</organism>
<evidence type="ECO:0000313" key="4">
    <source>
        <dbReference type="EMBL" id="QHL90140.1"/>
    </source>
</evidence>
<dbReference type="PANTHER" id="PTHR43391:SF82">
    <property type="entry name" value="OXIDOREDUCTASE SADH-RELATED"/>
    <property type="match status" value="1"/>
</dbReference>